<keyword evidence="1" id="KW-0560">Oxidoreductase</keyword>
<evidence type="ECO:0000256" key="1">
    <source>
        <dbReference type="ARBA" id="ARBA00023002"/>
    </source>
</evidence>
<dbReference type="InterPro" id="IPR028939">
    <property type="entry name" value="P5C_Rdtase_cat_N"/>
</dbReference>
<proteinExistence type="predicted"/>
<reference evidence="3 4" key="1">
    <citation type="submission" date="2019-03" db="EMBL/GenBank/DDBJ databases">
        <authorList>
            <person name="Kim M.K.M."/>
        </authorList>
    </citation>
    <scope>NUCLEOTIDE SEQUENCE [LARGE SCALE GENOMIC DNA]</scope>
    <source>
        <strain evidence="3 4">18JY15-6</strain>
    </source>
</reference>
<dbReference type="GO" id="GO:0016491">
    <property type="term" value="F:oxidoreductase activity"/>
    <property type="evidence" value="ECO:0007669"/>
    <property type="project" value="UniProtKB-KW"/>
</dbReference>
<feature type="domain" description="Pyrroline-5-carboxylate reductase catalytic N-terminal" evidence="2">
    <location>
        <begin position="3"/>
        <end position="90"/>
    </location>
</feature>
<protein>
    <submittedName>
        <fullName evidence="3">NADP oxidoreductase</fullName>
    </submittedName>
</protein>
<dbReference type="InterPro" id="IPR051267">
    <property type="entry name" value="STEAP_metalloreductase"/>
</dbReference>
<evidence type="ECO:0000259" key="2">
    <source>
        <dbReference type="Pfam" id="PF03807"/>
    </source>
</evidence>
<dbReference type="Pfam" id="PF03807">
    <property type="entry name" value="F420_oxidored"/>
    <property type="match status" value="1"/>
</dbReference>
<dbReference type="Gene3D" id="3.40.50.720">
    <property type="entry name" value="NAD(P)-binding Rossmann-like Domain"/>
    <property type="match status" value="1"/>
</dbReference>
<dbReference type="SUPFAM" id="SSF51735">
    <property type="entry name" value="NAD(P)-binding Rossmann-fold domains"/>
    <property type="match status" value="1"/>
</dbReference>
<dbReference type="RefSeq" id="WP_131584291.1">
    <property type="nucleotide sequence ID" value="NZ_SJZJ01000018.1"/>
</dbReference>
<accession>A0A4R1BZR0</accession>
<comment type="caution">
    <text evidence="3">The sequence shown here is derived from an EMBL/GenBank/DDBJ whole genome shotgun (WGS) entry which is preliminary data.</text>
</comment>
<dbReference type="PANTHER" id="PTHR14239">
    <property type="entry name" value="DUDULIN-RELATED"/>
    <property type="match status" value="1"/>
</dbReference>
<dbReference type="OrthoDB" id="3194817at2"/>
<organism evidence="3 4">
    <name type="scientific">Nocardioides jejuensis</name>
    <dbReference type="NCBI Taxonomy" id="2502782"/>
    <lineage>
        <taxon>Bacteria</taxon>
        <taxon>Bacillati</taxon>
        <taxon>Actinomycetota</taxon>
        <taxon>Actinomycetes</taxon>
        <taxon>Propionibacteriales</taxon>
        <taxon>Nocardioidaceae</taxon>
        <taxon>Nocardioides</taxon>
    </lineage>
</organism>
<dbReference type="EMBL" id="SJZJ01000018">
    <property type="protein sequence ID" value="TCJ23217.1"/>
    <property type="molecule type" value="Genomic_DNA"/>
</dbReference>
<sequence length="209" mass="22333">MEIAVLGTGMVGKTLAAGFVRVGHTVTVGTRDPEVTAAREEWTDVRLATYADAARGADLVVLAVGGQVAEEALAQADLPDGAIVLDLTNPLDFSNGFPPTLTVKDTDSLAEMLQRAHPTAQVVKALNTVNCALMVTPEQLAEGDHTIFIAGDDAAARAHVHSLLQDLGWVDIVEFPSLEAARGLEMYLPLWVRLMQQLGTAHFNLKLVR</sequence>
<keyword evidence="4" id="KW-1185">Reference proteome</keyword>
<evidence type="ECO:0000313" key="4">
    <source>
        <dbReference type="Proteomes" id="UP000295453"/>
    </source>
</evidence>
<name>A0A4R1BZR0_9ACTN</name>
<dbReference type="Proteomes" id="UP000295453">
    <property type="component" value="Unassembled WGS sequence"/>
</dbReference>
<dbReference type="AlphaFoldDB" id="A0A4R1BZR0"/>
<dbReference type="InterPro" id="IPR036291">
    <property type="entry name" value="NAD(P)-bd_dom_sf"/>
</dbReference>
<gene>
    <name evidence="3" type="ORF">EPD65_11620</name>
</gene>
<evidence type="ECO:0000313" key="3">
    <source>
        <dbReference type="EMBL" id="TCJ23217.1"/>
    </source>
</evidence>